<comment type="caution">
    <text evidence="3">The sequence shown here is derived from an EMBL/GenBank/DDBJ whole genome shotgun (WGS) entry which is preliminary data.</text>
</comment>
<dbReference type="AlphaFoldDB" id="A0A1R2BG18"/>
<gene>
    <name evidence="3" type="ORF">SteCoe_25093</name>
</gene>
<dbReference type="PANTHER" id="PTHR46377:SF1">
    <property type="entry name" value="DUAL SPECIFICITY PROTEIN PHOSPHATASE 19"/>
    <property type="match status" value="1"/>
</dbReference>
<dbReference type="EMBL" id="MPUH01000673">
    <property type="protein sequence ID" value="OMJ75718.1"/>
    <property type="molecule type" value="Genomic_DNA"/>
</dbReference>
<keyword evidence="4" id="KW-1185">Reference proteome</keyword>
<sequence>MKSKPHFDTLLEVWNKLPNSEKKNYSVLSLLNESRNPKENKDPSDLVPPKDFKRSQTHSLDLLRSVSFDEPVNSVDIFGVMSEVDIQSLPISLDHPNRLFISDIQAANDLGLLRKNQIYSILSLGKGNKPFTYPSIRGGYRCVVLEDNEKADILQQMPNIYNFIDMQLQNGNVLVHCMRGKSRSCAAVIAYLMKKYYLSYEEAEGIVKNARPCCEVNGHFVKQLNSSRWKNSYS</sequence>
<dbReference type="GO" id="GO:0005737">
    <property type="term" value="C:cytoplasm"/>
    <property type="evidence" value="ECO:0007669"/>
    <property type="project" value="TreeGrafter"/>
</dbReference>
<evidence type="ECO:0000259" key="1">
    <source>
        <dbReference type="PROSITE" id="PS50054"/>
    </source>
</evidence>
<dbReference type="CDD" id="cd14498">
    <property type="entry name" value="DSP"/>
    <property type="match status" value="1"/>
</dbReference>
<dbReference type="PROSITE" id="PS50056">
    <property type="entry name" value="TYR_PHOSPHATASE_2"/>
    <property type="match status" value="1"/>
</dbReference>
<evidence type="ECO:0000313" key="4">
    <source>
        <dbReference type="Proteomes" id="UP000187209"/>
    </source>
</evidence>
<evidence type="ECO:0000313" key="3">
    <source>
        <dbReference type="EMBL" id="OMJ75718.1"/>
    </source>
</evidence>
<reference evidence="3 4" key="1">
    <citation type="submission" date="2016-11" db="EMBL/GenBank/DDBJ databases">
        <title>The macronuclear genome of Stentor coeruleus: a giant cell with tiny introns.</title>
        <authorList>
            <person name="Slabodnick M."/>
            <person name="Ruby J.G."/>
            <person name="Reiff S.B."/>
            <person name="Swart E.C."/>
            <person name="Gosai S."/>
            <person name="Prabakaran S."/>
            <person name="Witkowska E."/>
            <person name="Larue G.E."/>
            <person name="Fisher S."/>
            <person name="Freeman R.M."/>
            <person name="Gunawardena J."/>
            <person name="Chu W."/>
            <person name="Stover N.A."/>
            <person name="Gregory B.D."/>
            <person name="Nowacki M."/>
            <person name="Derisi J."/>
            <person name="Roy S.W."/>
            <person name="Marshall W.F."/>
            <person name="Sood P."/>
        </authorList>
    </citation>
    <scope>NUCLEOTIDE SEQUENCE [LARGE SCALE GENOMIC DNA]</scope>
    <source>
        <strain evidence="3">WM001</strain>
    </source>
</reference>
<dbReference type="SUPFAM" id="SSF52799">
    <property type="entry name" value="(Phosphotyrosine protein) phosphatases II"/>
    <property type="match status" value="1"/>
</dbReference>
<name>A0A1R2BG18_9CILI</name>
<evidence type="ECO:0000259" key="2">
    <source>
        <dbReference type="PROSITE" id="PS50056"/>
    </source>
</evidence>
<dbReference type="InterPro" id="IPR000387">
    <property type="entry name" value="Tyr_Pase_dom"/>
</dbReference>
<dbReference type="InterPro" id="IPR000340">
    <property type="entry name" value="Dual-sp_phosphatase_cat-dom"/>
</dbReference>
<dbReference type="PANTHER" id="PTHR46377">
    <property type="entry name" value="DUAL SPECIFICITY PROTEIN PHOSPHATASE 19"/>
    <property type="match status" value="1"/>
</dbReference>
<dbReference type="InterPro" id="IPR020422">
    <property type="entry name" value="TYR_PHOSPHATASE_DUAL_dom"/>
</dbReference>
<dbReference type="Pfam" id="PF00782">
    <property type="entry name" value="DSPc"/>
    <property type="match status" value="1"/>
</dbReference>
<organism evidence="3 4">
    <name type="scientific">Stentor coeruleus</name>
    <dbReference type="NCBI Taxonomy" id="5963"/>
    <lineage>
        <taxon>Eukaryota</taxon>
        <taxon>Sar</taxon>
        <taxon>Alveolata</taxon>
        <taxon>Ciliophora</taxon>
        <taxon>Postciliodesmatophora</taxon>
        <taxon>Heterotrichea</taxon>
        <taxon>Heterotrichida</taxon>
        <taxon>Stentoridae</taxon>
        <taxon>Stentor</taxon>
    </lineage>
</organism>
<dbReference type="Gene3D" id="3.90.190.10">
    <property type="entry name" value="Protein tyrosine phosphatase superfamily"/>
    <property type="match status" value="1"/>
</dbReference>
<dbReference type="PROSITE" id="PS50054">
    <property type="entry name" value="TYR_PHOSPHATASE_DUAL"/>
    <property type="match status" value="1"/>
</dbReference>
<dbReference type="GO" id="GO:0008579">
    <property type="term" value="F:JUN kinase phosphatase activity"/>
    <property type="evidence" value="ECO:0007669"/>
    <property type="project" value="TreeGrafter"/>
</dbReference>
<protein>
    <recommendedName>
        <fullName evidence="5">Protein-tyrosine-phosphatase</fullName>
    </recommendedName>
</protein>
<dbReference type="SMART" id="SM00195">
    <property type="entry name" value="DSPc"/>
    <property type="match status" value="1"/>
</dbReference>
<proteinExistence type="predicted"/>
<dbReference type="InterPro" id="IPR029021">
    <property type="entry name" value="Prot-tyrosine_phosphatase-like"/>
</dbReference>
<feature type="domain" description="Tyrosine-protein phosphatase" evidence="1">
    <location>
        <begin position="90"/>
        <end position="233"/>
    </location>
</feature>
<evidence type="ECO:0008006" key="5">
    <source>
        <dbReference type="Google" id="ProtNLM"/>
    </source>
</evidence>
<dbReference type="Proteomes" id="UP000187209">
    <property type="component" value="Unassembled WGS sequence"/>
</dbReference>
<accession>A0A1R2BG18</accession>
<dbReference type="OrthoDB" id="406373at2759"/>
<feature type="domain" description="Tyrosine specific protein phosphatases" evidence="2">
    <location>
        <begin position="151"/>
        <end position="212"/>
    </location>
</feature>